<dbReference type="GeneID" id="20209967"/>
<dbReference type="RefSeq" id="XP_009022914.1">
    <property type="nucleotide sequence ID" value="XM_009024666.1"/>
</dbReference>
<reference evidence="10" key="3">
    <citation type="submission" date="2015-06" db="UniProtKB">
        <authorList>
            <consortium name="EnsemblMetazoa"/>
        </authorList>
    </citation>
    <scope>IDENTIFICATION</scope>
</reference>
<dbReference type="STRING" id="6412.T1FMB8"/>
<evidence type="ECO:0000259" key="7">
    <source>
        <dbReference type="PROSITE" id="PS50004"/>
    </source>
</evidence>
<dbReference type="PROSITE" id="PS51140">
    <property type="entry name" value="CUE"/>
    <property type="match status" value="1"/>
</dbReference>
<dbReference type="SUPFAM" id="SSF46934">
    <property type="entry name" value="UBA-like"/>
    <property type="match status" value="1"/>
</dbReference>
<dbReference type="Proteomes" id="UP000015101">
    <property type="component" value="Unassembled WGS sequence"/>
</dbReference>
<dbReference type="Pfam" id="PF02845">
    <property type="entry name" value="CUE"/>
    <property type="match status" value="1"/>
</dbReference>
<gene>
    <name evidence="10" type="primary">20209967</name>
    <name evidence="9" type="ORF">HELRODRAFT_185045</name>
</gene>
<feature type="domain" description="C2" evidence="7">
    <location>
        <begin position="43"/>
        <end position="160"/>
    </location>
</feature>
<dbReference type="GO" id="GO:0006511">
    <property type="term" value="P:ubiquitin-dependent protein catabolic process"/>
    <property type="evidence" value="ECO:0000318"/>
    <property type="project" value="GO_Central"/>
</dbReference>
<dbReference type="OrthoDB" id="9942608at2759"/>
<dbReference type="EnsemblMetazoa" id="HelroT185045">
    <property type="protein sequence ID" value="HelroP185045"/>
    <property type="gene ID" value="HelroG185045"/>
</dbReference>
<dbReference type="AlphaFoldDB" id="T1FMB8"/>
<dbReference type="InterPro" id="IPR035892">
    <property type="entry name" value="C2_domain_sf"/>
</dbReference>
<proteinExistence type="inferred from homology"/>
<dbReference type="GO" id="GO:0005737">
    <property type="term" value="C:cytoplasm"/>
    <property type="evidence" value="ECO:0000318"/>
    <property type="project" value="GO_Central"/>
</dbReference>
<dbReference type="KEGG" id="hro:HELRODRAFT_185045"/>
<name>T1FMB8_HELRO</name>
<evidence type="ECO:0008006" key="12">
    <source>
        <dbReference type="Google" id="ProtNLM"/>
    </source>
</evidence>
<dbReference type="GO" id="GO:0045087">
    <property type="term" value="P:innate immune response"/>
    <property type="evidence" value="ECO:0007669"/>
    <property type="project" value="UniProtKB-KW"/>
</dbReference>
<dbReference type="SUPFAM" id="SSF49562">
    <property type="entry name" value="C2 domain (Calcium/lipid-binding domain, CaLB)"/>
    <property type="match status" value="1"/>
</dbReference>
<evidence type="ECO:0000256" key="1">
    <source>
        <dbReference type="ARBA" id="ARBA00009278"/>
    </source>
</evidence>
<evidence type="ECO:0000256" key="6">
    <source>
        <dbReference type="SAM" id="MobiDB-lite"/>
    </source>
</evidence>
<evidence type="ECO:0000313" key="11">
    <source>
        <dbReference type="Proteomes" id="UP000015101"/>
    </source>
</evidence>
<feature type="region of interest" description="Disordered" evidence="6">
    <location>
        <begin position="239"/>
        <end position="270"/>
    </location>
</feature>
<keyword evidence="5" id="KW-0395">Inflammatory response</keyword>
<dbReference type="OMA" id="CIVQAQL"/>
<dbReference type="Gene3D" id="2.60.40.150">
    <property type="entry name" value="C2 domain"/>
    <property type="match status" value="1"/>
</dbReference>
<evidence type="ECO:0000313" key="9">
    <source>
        <dbReference type="EMBL" id="ESN98998.1"/>
    </source>
</evidence>
<dbReference type="GO" id="GO:0043130">
    <property type="term" value="F:ubiquitin binding"/>
    <property type="evidence" value="ECO:0000318"/>
    <property type="project" value="GO_Central"/>
</dbReference>
<dbReference type="Pfam" id="PF00168">
    <property type="entry name" value="C2"/>
    <property type="match status" value="1"/>
</dbReference>
<dbReference type="FunFam" id="2.60.40.150:FF:000214">
    <property type="entry name" value="Toll-interacting protein"/>
    <property type="match status" value="1"/>
</dbReference>
<evidence type="ECO:0000256" key="3">
    <source>
        <dbReference type="ARBA" id="ARBA00022859"/>
    </source>
</evidence>
<dbReference type="PROSITE" id="PS50004">
    <property type="entry name" value="C2"/>
    <property type="match status" value="1"/>
</dbReference>
<dbReference type="InterPro" id="IPR037301">
    <property type="entry name" value="Tollip_C2"/>
</dbReference>
<dbReference type="InterPro" id="IPR009060">
    <property type="entry name" value="UBA-like_sf"/>
</dbReference>
<keyword evidence="11" id="KW-1185">Reference proteome</keyword>
<reference evidence="11" key="1">
    <citation type="submission" date="2012-12" db="EMBL/GenBank/DDBJ databases">
        <authorList>
            <person name="Hellsten U."/>
            <person name="Grimwood J."/>
            <person name="Chapman J.A."/>
            <person name="Shapiro H."/>
            <person name="Aerts A."/>
            <person name="Otillar R.P."/>
            <person name="Terry A.Y."/>
            <person name="Boore J.L."/>
            <person name="Simakov O."/>
            <person name="Marletaz F."/>
            <person name="Cho S.-J."/>
            <person name="Edsinger-Gonzales E."/>
            <person name="Havlak P."/>
            <person name="Kuo D.-H."/>
            <person name="Larsson T."/>
            <person name="Lv J."/>
            <person name="Arendt D."/>
            <person name="Savage R."/>
            <person name="Osoegawa K."/>
            <person name="de Jong P."/>
            <person name="Lindberg D.R."/>
            <person name="Seaver E.C."/>
            <person name="Weisblat D.A."/>
            <person name="Putnam N.H."/>
            <person name="Grigoriev I.V."/>
            <person name="Rokhsar D.S."/>
        </authorList>
    </citation>
    <scope>NUCLEOTIDE SEQUENCE</scope>
</reference>
<keyword evidence="2" id="KW-0399">Innate immunity</keyword>
<organism evidence="10 11">
    <name type="scientific">Helobdella robusta</name>
    <name type="common">Californian leech</name>
    <dbReference type="NCBI Taxonomy" id="6412"/>
    <lineage>
        <taxon>Eukaryota</taxon>
        <taxon>Metazoa</taxon>
        <taxon>Spiralia</taxon>
        <taxon>Lophotrochozoa</taxon>
        <taxon>Annelida</taxon>
        <taxon>Clitellata</taxon>
        <taxon>Hirudinea</taxon>
        <taxon>Rhynchobdellida</taxon>
        <taxon>Glossiphoniidae</taxon>
        <taxon>Helobdella</taxon>
    </lineage>
</organism>
<evidence type="ECO:0000256" key="2">
    <source>
        <dbReference type="ARBA" id="ARBA00022588"/>
    </source>
</evidence>
<dbReference type="InterPro" id="IPR003892">
    <property type="entry name" value="CUE"/>
</dbReference>
<accession>T1FMB8</accession>
<dbReference type="EMBL" id="AMQM01001094">
    <property type="status" value="NOT_ANNOTATED_CDS"/>
    <property type="molecule type" value="Genomic_DNA"/>
</dbReference>
<dbReference type="CTD" id="20209967"/>
<dbReference type="SMART" id="SM00546">
    <property type="entry name" value="CUE"/>
    <property type="match status" value="1"/>
</dbReference>
<dbReference type="GO" id="GO:0031624">
    <property type="term" value="F:ubiquitin conjugating enzyme binding"/>
    <property type="evidence" value="ECO:0000318"/>
    <property type="project" value="GO_Central"/>
</dbReference>
<dbReference type="PANTHER" id="PTHR16461:SF5">
    <property type="entry name" value="TOLL-INTERACTING PROTEIN"/>
    <property type="match status" value="1"/>
</dbReference>
<keyword evidence="4" id="KW-0072">Autophagy</keyword>
<evidence type="ECO:0000313" key="10">
    <source>
        <dbReference type="EnsemblMetazoa" id="HelroP185045"/>
    </source>
</evidence>
<dbReference type="InterPro" id="IPR000008">
    <property type="entry name" value="C2_dom"/>
</dbReference>
<evidence type="ECO:0000256" key="5">
    <source>
        <dbReference type="ARBA" id="ARBA00023198"/>
    </source>
</evidence>
<dbReference type="SMART" id="SM00239">
    <property type="entry name" value="C2"/>
    <property type="match status" value="1"/>
</dbReference>
<sequence length="315" mass="35282">MESAVNSETAVRTVQTTDRRQQVMIGTLPDDFLRVSNGPDHHDPNLYAQFQNYQQPVQTVSRLSVTIAQATLVKNYGLTKMDPYVRLRVGNSVVETHTAVNGGKSPVWNKVFIITLQPGIDSIYLEIFDERSFALDDKIAWAHIVIPEQIFSGETVDEWYQLSGKQGEQKEGSINIIFSHSMAPVRLTYSIPNANPGLYPLPHSQQIVMVPAAGVPMMAPYYQSSGVVQPMYSYYPTGQQQIPSSQQYPQQGTIQQSPQQAPQQAPQPTAEDIEKDVDMLVEMFPGFERAIIQSMLEDNRFNKESTINQLLSISS</sequence>
<dbReference type="GO" id="GO:0006914">
    <property type="term" value="P:autophagy"/>
    <property type="evidence" value="ECO:0007669"/>
    <property type="project" value="UniProtKB-KW"/>
</dbReference>
<comment type="similarity">
    <text evidence="1">Belongs to the tollip family.</text>
</comment>
<dbReference type="EMBL" id="KB097143">
    <property type="protein sequence ID" value="ESN98998.1"/>
    <property type="molecule type" value="Genomic_DNA"/>
</dbReference>
<keyword evidence="3" id="KW-0391">Immunity</keyword>
<dbReference type="InParanoid" id="T1FMB8"/>
<evidence type="ECO:0000256" key="4">
    <source>
        <dbReference type="ARBA" id="ARBA00023006"/>
    </source>
</evidence>
<protein>
    <recommendedName>
        <fullName evidence="12">Toll-interacting protein</fullName>
    </recommendedName>
</protein>
<evidence type="ECO:0000259" key="8">
    <source>
        <dbReference type="PROSITE" id="PS51140"/>
    </source>
</evidence>
<dbReference type="FunFam" id="1.10.8.10:FF:000036">
    <property type="entry name" value="Toll-interacting protein-like Protein"/>
    <property type="match status" value="1"/>
</dbReference>
<dbReference type="PANTHER" id="PTHR16461">
    <property type="entry name" value="TOLL-INTERACTING PROTEIN"/>
    <property type="match status" value="1"/>
</dbReference>
<dbReference type="Gene3D" id="1.10.8.10">
    <property type="entry name" value="DNA helicase RuvA subunit, C-terminal domain"/>
    <property type="match status" value="1"/>
</dbReference>
<feature type="domain" description="CUE" evidence="8">
    <location>
        <begin position="272"/>
        <end position="315"/>
    </location>
</feature>
<dbReference type="HOGENOM" id="CLU_067725_0_0_1"/>
<reference evidence="9 11" key="2">
    <citation type="journal article" date="2013" name="Nature">
        <title>Insights into bilaterian evolution from three spiralian genomes.</title>
        <authorList>
            <person name="Simakov O."/>
            <person name="Marletaz F."/>
            <person name="Cho S.J."/>
            <person name="Edsinger-Gonzales E."/>
            <person name="Havlak P."/>
            <person name="Hellsten U."/>
            <person name="Kuo D.H."/>
            <person name="Larsson T."/>
            <person name="Lv J."/>
            <person name="Arendt D."/>
            <person name="Savage R."/>
            <person name="Osoegawa K."/>
            <person name="de Jong P."/>
            <person name="Grimwood J."/>
            <person name="Chapman J.A."/>
            <person name="Shapiro H."/>
            <person name="Aerts A."/>
            <person name="Otillar R.P."/>
            <person name="Terry A.Y."/>
            <person name="Boore J.L."/>
            <person name="Grigoriev I.V."/>
            <person name="Lindberg D.R."/>
            <person name="Seaver E.C."/>
            <person name="Weisblat D.A."/>
            <person name="Putnam N.H."/>
            <person name="Rokhsar D.S."/>
        </authorList>
    </citation>
    <scope>NUCLEOTIDE SEQUENCE</scope>
</reference>
<dbReference type="CDD" id="cd04016">
    <property type="entry name" value="C2_Tollip"/>
    <property type="match status" value="1"/>
</dbReference>
<dbReference type="eggNOG" id="ENOG502QWQA">
    <property type="taxonomic scope" value="Eukaryota"/>
</dbReference>